<evidence type="ECO:0000256" key="3">
    <source>
        <dbReference type="ARBA" id="ARBA00023163"/>
    </source>
</evidence>
<evidence type="ECO:0000313" key="6">
    <source>
        <dbReference type="Proteomes" id="UP000187404"/>
    </source>
</evidence>
<dbReference type="GO" id="GO:0043565">
    <property type="term" value="F:sequence-specific DNA binding"/>
    <property type="evidence" value="ECO:0007669"/>
    <property type="project" value="InterPro"/>
</dbReference>
<evidence type="ECO:0000259" key="4">
    <source>
        <dbReference type="PROSITE" id="PS01124"/>
    </source>
</evidence>
<keyword evidence="2" id="KW-0238">DNA-binding</keyword>
<dbReference type="InterPro" id="IPR053142">
    <property type="entry name" value="PchR_regulatory_protein"/>
</dbReference>
<sequence>MRRDGAELNKILEKAFEDAPRRIEEFVPIDVGNGTISRTVTKEGVILITLNMSFFEDHDAESQTGDDYIYLWFCFGERVSCSVGEERKIYDIENGQACIYEGSGLIERVTYRGGKNYNLRCMKIPVSYYYAMLGKYFDSKERDRYQGAITGDIAYIDIDNRTEHIFTELKDYTQYQSGPGYLYLESKINELLSLVLASVFKADIVTASACHLEKSKVDAAVEARRIIDDEIRNVPGRNELARLVGTSTTILGKSFREVFGTSIHAYVIDQRLEKGAALLLGTDMSVKEICTEIGYSKASNFAAAFKRKYGVIPSRYRTQLQQGGSS</sequence>
<dbReference type="PANTHER" id="PTHR47893:SF1">
    <property type="entry name" value="REGULATORY PROTEIN PCHR"/>
    <property type="match status" value="1"/>
</dbReference>
<dbReference type="Pfam" id="PF12833">
    <property type="entry name" value="HTH_18"/>
    <property type="match status" value="1"/>
</dbReference>
<dbReference type="PANTHER" id="PTHR47893">
    <property type="entry name" value="REGULATORY PROTEIN PCHR"/>
    <property type="match status" value="1"/>
</dbReference>
<dbReference type="InterPro" id="IPR009057">
    <property type="entry name" value="Homeodomain-like_sf"/>
</dbReference>
<dbReference type="PROSITE" id="PS01124">
    <property type="entry name" value="HTH_ARAC_FAMILY_2"/>
    <property type="match status" value="1"/>
</dbReference>
<evidence type="ECO:0000313" key="5">
    <source>
        <dbReference type="EMBL" id="OLR55375.1"/>
    </source>
</evidence>
<organism evidence="5 6">
    <name type="scientific">Hornefia porci</name>
    <dbReference type="NCBI Taxonomy" id="2652292"/>
    <lineage>
        <taxon>Bacteria</taxon>
        <taxon>Bacillati</taxon>
        <taxon>Bacillota</taxon>
        <taxon>Clostridia</taxon>
        <taxon>Peptostreptococcales</taxon>
        <taxon>Anaerovoracaceae</taxon>
        <taxon>Hornefia</taxon>
    </lineage>
</organism>
<dbReference type="RefSeq" id="WP_075712371.1">
    <property type="nucleotide sequence ID" value="NZ_MJIE01000001.1"/>
</dbReference>
<evidence type="ECO:0000256" key="2">
    <source>
        <dbReference type="ARBA" id="ARBA00023125"/>
    </source>
</evidence>
<keyword evidence="1" id="KW-0805">Transcription regulation</keyword>
<evidence type="ECO:0000256" key="1">
    <source>
        <dbReference type="ARBA" id="ARBA00023015"/>
    </source>
</evidence>
<accession>A0A1Q9JGQ1</accession>
<name>A0A1Q9JGQ1_9FIRM</name>
<feature type="domain" description="HTH araC/xylS-type" evidence="4">
    <location>
        <begin position="221"/>
        <end position="319"/>
    </location>
</feature>
<dbReference type="OrthoDB" id="9813413at2"/>
<keyword evidence="3" id="KW-0804">Transcription</keyword>
<dbReference type="InterPro" id="IPR018060">
    <property type="entry name" value="HTH_AraC"/>
</dbReference>
<reference evidence="5 6" key="1">
    <citation type="journal article" date="2016" name="Appl. Environ. Microbiol.">
        <title>Function and Phylogeny of Bacterial Butyryl Coenzyme A:Acetate Transferases and Their Diversity in the Proximal Colon of Swine.</title>
        <authorList>
            <person name="Trachsel J."/>
            <person name="Bayles D.O."/>
            <person name="Looft T."/>
            <person name="Levine U.Y."/>
            <person name="Allen H.K."/>
        </authorList>
    </citation>
    <scope>NUCLEOTIDE SEQUENCE [LARGE SCALE GENOMIC DNA]</scope>
    <source>
        <strain evidence="5 6">68-3-10</strain>
    </source>
</reference>
<keyword evidence="6" id="KW-1185">Reference proteome</keyword>
<dbReference type="Proteomes" id="UP000187404">
    <property type="component" value="Unassembled WGS sequence"/>
</dbReference>
<comment type="caution">
    <text evidence="5">The sequence shown here is derived from an EMBL/GenBank/DDBJ whole genome shotgun (WGS) entry which is preliminary data.</text>
</comment>
<dbReference type="InterPro" id="IPR020449">
    <property type="entry name" value="Tscrpt_reg_AraC-type_HTH"/>
</dbReference>
<gene>
    <name evidence="5" type="ORF">BHK98_04415</name>
</gene>
<dbReference type="SMART" id="SM00342">
    <property type="entry name" value="HTH_ARAC"/>
    <property type="match status" value="1"/>
</dbReference>
<dbReference type="PRINTS" id="PR00032">
    <property type="entry name" value="HTHARAC"/>
</dbReference>
<dbReference type="AlphaFoldDB" id="A0A1Q9JGQ1"/>
<proteinExistence type="predicted"/>
<dbReference type="STRING" id="1261640.BHK98_04415"/>
<dbReference type="Gene3D" id="1.10.10.60">
    <property type="entry name" value="Homeodomain-like"/>
    <property type="match status" value="1"/>
</dbReference>
<dbReference type="EMBL" id="MJIE01000001">
    <property type="protein sequence ID" value="OLR55375.1"/>
    <property type="molecule type" value="Genomic_DNA"/>
</dbReference>
<dbReference type="GO" id="GO:0003700">
    <property type="term" value="F:DNA-binding transcription factor activity"/>
    <property type="evidence" value="ECO:0007669"/>
    <property type="project" value="InterPro"/>
</dbReference>
<dbReference type="SUPFAM" id="SSF46689">
    <property type="entry name" value="Homeodomain-like"/>
    <property type="match status" value="1"/>
</dbReference>
<protein>
    <recommendedName>
        <fullName evidence="4">HTH araC/xylS-type domain-containing protein</fullName>
    </recommendedName>
</protein>